<organism evidence="8 9">
    <name type="scientific">Belliella calami</name>
    <dbReference type="NCBI Taxonomy" id="2923436"/>
    <lineage>
        <taxon>Bacteria</taxon>
        <taxon>Pseudomonadati</taxon>
        <taxon>Bacteroidota</taxon>
        <taxon>Cytophagia</taxon>
        <taxon>Cytophagales</taxon>
        <taxon>Cyclobacteriaceae</taxon>
        <taxon>Belliella</taxon>
    </lineage>
</organism>
<feature type="domain" description="Helicase C-terminal" evidence="7">
    <location>
        <begin position="444"/>
        <end position="606"/>
    </location>
</feature>
<keyword evidence="3 8" id="KW-0347">Helicase</keyword>
<evidence type="ECO:0000256" key="5">
    <source>
        <dbReference type="SAM" id="Coils"/>
    </source>
</evidence>
<comment type="caution">
    <text evidence="8">The sequence shown here is derived from an EMBL/GenBank/DDBJ whole genome shotgun (WGS) entry which is preliminary data.</text>
</comment>
<accession>A0ABS9UJD8</accession>
<dbReference type="EMBL" id="JAKZGS010000001">
    <property type="protein sequence ID" value="MCH7396736.1"/>
    <property type="molecule type" value="Genomic_DNA"/>
</dbReference>
<dbReference type="InterPro" id="IPR027417">
    <property type="entry name" value="P-loop_NTPase"/>
</dbReference>
<dbReference type="Gene3D" id="3.40.50.10810">
    <property type="entry name" value="Tandem AAA-ATPase domain"/>
    <property type="match status" value="1"/>
</dbReference>
<dbReference type="SMART" id="SM00487">
    <property type="entry name" value="DEXDc"/>
    <property type="match status" value="1"/>
</dbReference>
<dbReference type="CDD" id="cd18011">
    <property type="entry name" value="DEXDc_RapA"/>
    <property type="match status" value="1"/>
</dbReference>
<dbReference type="CDD" id="cd18793">
    <property type="entry name" value="SF2_C_SNF"/>
    <property type="match status" value="1"/>
</dbReference>
<dbReference type="SMART" id="SM00490">
    <property type="entry name" value="HELICc"/>
    <property type="match status" value="1"/>
</dbReference>
<protein>
    <submittedName>
        <fullName evidence="8">DEAD/DEAH box helicase</fullName>
    </submittedName>
</protein>
<dbReference type="InterPro" id="IPR014001">
    <property type="entry name" value="Helicase_ATP-bd"/>
</dbReference>
<keyword evidence="5" id="KW-0175">Coiled coil</keyword>
<feature type="domain" description="Helicase ATP-binding" evidence="6">
    <location>
        <begin position="120"/>
        <end position="290"/>
    </location>
</feature>
<gene>
    <name evidence="8" type="ORF">MM236_02000</name>
</gene>
<keyword evidence="1" id="KW-0547">Nucleotide-binding</keyword>
<reference evidence="8" key="1">
    <citation type="submission" date="2022-03" db="EMBL/GenBank/DDBJ databases">
        <title>De novo assembled genomes of Belliella spp. (Cyclobacteriaceae) strains.</title>
        <authorList>
            <person name="Szabo A."/>
            <person name="Korponai K."/>
            <person name="Felfoldi T."/>
        </authorList>
    </citation>
    <scope>NUCLEOTIDE SEQUENCE</scope>
    <source>
        <strain evidence="8">DSM 107340</strain>
    </source>
</reference>
<feature type="coiled-coil region" evidence="5">
    <location>
        <begin position="867"/>
        <end position="910"/>
    </location>
</feature>
<dbReference type="InterPro" id="IPR001650">
    <property type="entry name" value="Helicase_C-like"/>
</dbReference>
<dbReference type="Pfam" id="PF00176">
    <property type="entry name" value="SNF2-rel_dom"/>
    <property type="match status" value="1"/>
</dbReference>
<evidence type="ECO:0000256" key="4">
    <source>
        <dbReference type="ARBA" id="ARBA00022840"/>
    </source>
</evidence>
<dbReference type="PROSITE" id="PS51192">
    <property type="entry name" value="HELICASE_ATP_BIND_1"/>
    <property type="match status" value="1"/>
</dbReference>
<dbReference type="PANTHER" id="PTHR45766:SF6">
    <property type="entry name" value="SWI_SNF-RELATED MATRIX-ASSOCIATED ACTIN-DEPENDENT REGULATOR OF CHROMATIN SUBFAMILY A-LIKE PROTEIN 1"/>
    <property type="match status" value="1"/>
</dbReference>
<dbReference type="GO" id="GO:0004386">
    <property type="term" value="F:helicase activity"/>
    <property type="evidence" value="ECO:0007669"/>
    <property type="project" value="UniProtKB-KW"/>
</dbReference>
<sequence>MTKTTINTFAAGARISTRGEDFLITGITENYDGSMLLDAEGISELVKGKRFKFDTKLDVDIQVLDPAKTKLVADTDSGYRRTKLFLETQLRNSTHYGDKIHVAHKAAFNFSEYQLDPTLKAFKLPRPRLLIADGVGLGKTIEVGIFLAEMIKRGKGKRIMVLALKSILGQFQQEIWNRFAIPLVRLDSHGIAQIRAELPANKNPFEYYDKTIVSIDTLKNNAKFRHFIEKSRWDIIVIDECHTVANSNSQRGDLAQFLATRCESLILTSATPHNGKKETFANLIQMIEPTAIPRSGEYDKSDVEPYYVRRFKQHILDDKVRSNFQDRRIVPIHCEITPEEEEFLNKQQKIKFEALKSIHLETEKNLFDESTRKEKRDLLFSIGLFKSYMSSPSAALESINRRIEKIKEKGKSSENANDNIHLLEDLQSDLIHILHNQKDSKYQAFKDRLIELGWSGRSKDERIVVFAERIDTIKYLSENLKRDFDLDDESIETFHGGLSDMEQQALVEDFGKKDSKIRILLTSDAGSQGVNLHYYCNTMFNYDIPWSLITLEQRNGRIDRYGQTETPVIHYLIATSDTEGLRTDFHILENLTRKEEEVYNSLGDAASVFKLYDSKAEEAKVEEAIMDQNEDFFFGFSAPDVSDDDLFGGGSDVTNSFVTPDPVASELSLYESDGYYYKDLIEQLKAERLMGYDEAEFVDSTYLEVRNTKELDRVLFDLPKESKPSLKDIYRLSLDKNTVQNAIVEARKKKGEWAKFQMLYDLHPVIRFLMTKLEASVDKEVALVSRHGKIPVGTAWFVIHGQVSNNLGQSVISDFFVVPMKLSGGLHKQPLSLRDFISQFEVNQTLLTQYIDQEHLDTLTEMLPDVIDFAKLMHMDQKQQIKQLEMEKQLAVYQEKLKNWEKSAQDHLELTFADVPQTGFIRRRKEDEIRYVETIFSQSSQYFKDLNSLNNEAHLKVIAAFYNL</sequence>
<evidence type="ECO:0000256" key="2">
    <source>
        <dbReference type="ARBA" id="ARBA00022801"/>
    </source>
</evidence>
<dbReference type="PANTHER" id="PTHR45766">
    <property type="entry name" value="DNA ANNEALING HELICASE AND ENDONUCLEASE ZRANB3 FAMILY MEMBER"/>
    <property type="match status" value="1"/>
</dbReference>
<evidence type="ECO:0000259" key="7">
    <source>
        <dbReference type="PROSITE" id="PS51194"/>
    </source>
</evidence>
<evidence type="ECO:0000256" key="1">
    <source>
        <dbReference type="ARBA" id="ARBA00022741"/>
    </source>
</evidence>
<proteinExistence type="predicted"/>
<keyword evidence="9" id="KW-1185">Reference proteome</keyword>
<dbReference type="Proteomes" id="UP001165488">
    <property type="component" value="Unassembled WGS sequence"/>
</dbReference>
<evidence type="ECO:0000313" key="9">
    <source>
        <dbReference type="Proteomes" id="UP001165488"/>
    </source>
</evidence>
<dbReference type="InterPro" id="IPR057342">
    <property type="entry name" value="DEXDc_RapA"/>
</dbReference>
<evidence type="ECO:0000259" key="6">
    <source>
        <dbReference type="PROSITE" id="PS51192"/>
    </source>
</evidence>
<dbReference type="Pfam" id="PF00271">
    <property type="entry name" value="Helicase_C"/>
    <property type="match status" value="1"/>
</dbReference>
<dbReference type="InterPro" id="IPR000330">
    <property type="entry name" value="SNF2_N"/>
</dbReference>
<dbReference type="InterPro" id="IPR049730">
    <property type="entry name" value="SNF2/RAD54-like_C"/>
</dbReference>
<evidence type="ECO:0000313" key="8">
    <source>
        <dbReference type="EMBL" id="MCH7396736.1"/>
    </source>
</evidence>
<keyword evidence="4" id="KW-0067">ATP-binding</keyword>
<dbReference type="InterPro" id="IPR038718">
    <property type="entry name" value="SNF2-like_sf"/>
</dbReference>
<dbReference type="Gene3D" id="3.40.50.300">
    <property type="entry name" value="P-loop containing nucleotide triphosphate hydrolases"/>
    <property type="match status" value="1"/>
</dbReference>
<keyword evidence="2" id="KW-0378">Hydrolase</keyword>
<name>A0ABS9UJD8_9BACT</name>
<dbReference type="RefSeq" id="WP_241273256.1">
    <property type="nucleotide sequence ID" value="NZ_JAKZGS010000001.1"/>
</dbReference>
<dbReference type="SUPFAM" id="SSF52540">
    <property type="entry name" value="P-loop containing nucleoside triphosphate hydrolases"/>
    <property type="match status" value="2"/>
</dbReference>
<evidence type="ECO:0000256" key="3">
    <source>
        <dbReference type="ARBA" id="ARBA00022806"/>
    </source>
</evidence>
<dbReference type="PROSITE" id="PS51194">
    <property type="entry name" value="HELICASE_CTER"/>
    <property type="match status" value="1"/>
</dbReference>